<name>A0A0V1FMM2_TRIPS</name>
<evidence type="ECO:0000313" key="3">
    <source>
        <dbReference type="Proteomes" id="UP000054995"/>
    </source>
</evidence>
<reference evidence="2 3" key="1">
    <citation type="submission" date="2015-01" db="EMBL/GenBank/DDBJ databases">
        <title>Evolution of Trichinella species and genotypes.</title>
        <authorList>
            <person name="Korhonen P.K."/>
            <person name="Edoardo P."/>
            <person name="Giuseppe L.R."/>
            <person name="Gasser R.B."/>
        </authorList>
    </citation>
    <scope>NUCLEOTIDE SEQUENCE [LARGE SCALE GENOMIC DNA]</scope>
    <source>
        <strain evidence="2">ISS470</strain>
    </source>
</reference>
<keyword evidence="1" id="KW-0472">Membrane</keyword>
<feature type="transmembrane region" description="Helical" evidence="1">
    <location>
        <begin position="21"/>
        <end position="45"/>
    </location>
</feature>
<keyword evidence="1" id="KW-1133">Transmembrane helix</keyword>
<dbReference type="OrthoDB" id="10570759at2759"/>
<dbReference type="EMBL" id="JYDT01000058">
    <property type="protein sequence ID" value="KRY87280.1"/>
    <property type="molecule type" value="Genomic_DNA"/>
</dbReference>
<comment type="caution">
    <text evidence="2">The sequence shown here is derived from an EMBL/GenBank/DDBJ whole genome shotgun (WGS) entry which is preliminary data.</text>
</comment>
<evidence type="ECO:0000256" key="1">
    <source>
        <dbReference type="SAM" id="Phobius"/>
    </source>
</evidence>
<gene>
    <name evidence="2" type="ORF">T4D_6648</name>
</gene>
<protein>
    <submittedName>
        <fullName evidence="2">Uncharacterized protein</fullName>
    </submittedName>
</protein>
<proteinExistence type="predicted"/>
<organism evidence="2 3">
    <name type="scientific">Trichinella pseudospiralis</name>
    <name type="common">Parasitic roundworm</name>
    <dbReference type="NCBI Taxonomy" id="6337"/>
    <lineage>
        <taxon>Eukaryota</taxon>
        <taxon>Metazoa</taxon>
        <taxon>Ecdysozoa</taxon>
        <taxon>Nematoda</taxon>
        <taxon>Enoplea</taxon>
        <taxon>Dorylaimia</taxon>
        <taxon>Trichinellida</taxon>
        <taxon>Trichinellidae</taxon>
        <taxon>Trichinella</taxon>
    </lineage>
</organism>
<keyword evidence="1" id="KW-0812">Transmembrane</keyword>
<dbReference type="Proteomes" id="UP000054995">
    <property type="component" value="Unassembled WGS sequence"/>
</dbReference>
<sequence>MYIPKRQPIIGHSLPSKGGKRWLGAFWFFFLFLHIGDIAFLIPAYRLSYVPLGRSGNNSRVPAHSESIPELQLLGLLTSRAAVLLIKASNINSYFTRPKDMNSKELLIPLWYNFKCTTHAPGFHGCQQSNVIGGREDQDVLCDALCVNKNAFPDFVLVQEQDPGDLWEVLDSDSPVVYTLHS</sequence>
<dbReference type="AlphaFoldDB" id="A0A0V1FMM2"/>
<accession>A0A0V1FMM2</accession>
<evidence type="ECO:0000313" key="2">
    <source>
        <dbReference type="EMBL" id="KRY87280.1"/>
    </source>
</evidence>
<keyword evidence="3" id="KW-1185">Reference proteome</keyword>